<evidence type="ECO:0000256" key="1">
    <source>
        <dbReference type="SAM" id="MobiDB-lite"/>
    </source>
</evidence>
<proteinExistence type="predicted"/>
<name>A0A9K3L9T8_9STRA</name>
<feature type="compositionally biased region" description="Polar residues" evidence="1">
    <location>
        <begin position="178"/>
        <end position="192"/>
    </location>
</feature>
<comment type="caution">
    <text evidence="2">The sequence shown here is derived from an EMBL/GenBank/DDBJ whole genome shotgun (WGS) entry which is preliminary data.</text>
</comment>
<gene>
    <name evidence="2" type="ORF">IV203_002258</name>
</gene>
<feature type="compositionally biased region" description="Polar residues" evidence="1">
    <location>
        <begin position="1"/>
        <end position="10"/>
    </location>
</feature>
<organism evidence="2 3">
    <name type="scientific">Nitzschia inconspicua</name>
    <dbReference type="NCBI Taxonomy" id="303405"/>
    <lineage>
        <taxon>Eukaryota</taxon>
        <taxon>Sar</taxon>
        <taxon>Stramenopiles</taxon>
        <taxon>Ochrophyta</taxon>
        <taxon>Bacillariophyta</taxon>
        <taxon>Bacillariophyceae</taxon>
        <taxon>Bacillariophycidae</taxon>
        <taxon>Bacillariales</taxon>
        <taxon>Bacillariaceae</taxon>
        <taxon>Nitzschia</taxon>
    </lineage>
</organism>
<sequence>MGSTKRQIPFNNNNNDNNYCHKHNNSNTGHEGFDYWKDEFSGKIQELEVVLHQYQDDQSVITVNTRKKIHKLLKHATQLLSHVSEEAQSVSKKKDAPLRQELMDIYQACKMQLETYRLLQQHILMDNNDDIMHNNETHDTLETSRRSKSELWDSDAMEQRYGSNNNNNGSRNNDQRQKVQANTQGKVSSQNSRLRDAMRSLRETQEIATEITGELQGQRVTLENTKNSMNSMKDMTQQAKGLVKSLNKKWWMKW</sequence>
<dbReference type="AlphaFoldDB" id="A0A9K3L9T8"/>
<dbReference type="Proteomes" id="UP000693970">
    <property type="component" value="Unassembled WGS sequence"/>
</dbReference>
<evidence type="ECO:0000313" key="3">
    <source>
        <dbReference type="Proteomes" id="UP000693970"/>
    </source>
</evidence>
<feature type="compositionally biased region" description="Low complexity" evidence="1">
    <location>
        <begin position="162"/>
        <end position="172"/>
    </location>
</feature>
<feature type="region of interest" description="Disordered" evidence="1">
    <location>
        <begin position="1"/>
        <end position="23"/>
    </location>
</feature>
<keyword evidence="3" id="KW-1185">Reference proteome</keyword>
<reference evidence="2" key="2">
    <citation type="submission" date="2021-04" db="EMBL/GenBank/DDBJ databases">
        <authorList>
            <person name="Podell S."/>
        </authorList>
    </citation>
    <scope>NUCLEOTIDE SEQUENCE</scope>
    <source>
        <strain evidence="2">Hildebrandi</strain>
    </source>
</reference>
<reference evidence="2" key="1">
    <citation type="journal article" date="2021" name="Sci. Rep.">
        <title>Diploid genomic architecture of Nitzschia inconspicua, an elite biomass production diatom.</title>
        <authorList>
            <person name="Oliver A."/>
            <person name="Podell S."/>
            <person name="Pinowska A."/>
            <person name="Traller J.C."/>
            <person name="Smith S.R."/>
            <person name="McClure R."/>
            <person name="Beliaev A."/>
            <person name="Bohutskyi P."/>
            <person name="Hill E.A."/>
            <person name="Rabines A."/>
            <person name="Zheng H."/>
            <person name="Allen L.Z."/>
            <person name="Kuo A."/>
            <person name="Grigoriev I.V."/>
            <person name="Allen A.E."/>
            <person name="Hazlebeck D."/>
            <person name="Allen E.E."/>
        </authorList>
    </citation>
    <scope>NUCLEOTIDE SEQUENCE</scope>
    <source>
        <strain evidence="2">Hildebrandi</strain>
    </source>
</reference>
<accession>A0A9K3L9T8</accession>
<protein>
    <submittedName>
        <fullName evidence="2">SNARE domain anchored protein</fullName>
    </submittedName>
</protein>
<dbReference type="EMBL" id="JAGRRH010000015">
    <property type="protein sequence ID" value="KAG7357570.1"/>
    <property type="molecule type" value="Genomic_DNA"/>
</dbReference>
<dbReference type="OrthoDB" id="430637at2759"/>
<evidence type="ECO:0000313" key="2">
    <source>
        <dbReference type="EMBL" id="KAG7357570.1"/>
    </source>
</evidence>
<feature type="region of interest" description="Disordered" evidence="1">
    <location>
        <begin position="159"/>
        <end position="196"/>
    </location>
</feature>